<protein>
    <submittedName>
        <fullName evidence="1">Profilin</fullName>
    </submittedName>
</protein>
<evidence type="ECO:0000313" key="2">
    <source>
        <dbReference type="Proteomes" id="UP000324222"/>
    </source>
</evidence>
<evidence type="ECO:0000313" key="1">
    <source>
        <dbReference type="EMBL" id="MPD00010.1"/>
    </source>
</evidence>
<dbReference type="AlphaFoldDB" id="A0A5B7JYW9"/>
<name>A0A5B7JYW9_PORTR</name>
<reference evidence="1 2" key="1">
    <citation type="submission" date="2019-05" db="EMBL/GenBank/DDBJ databases">
        <title>Another draft genome of Portunus trituberculatus and its Hox gene families provides insights of decapod evolution.</title>
        <authorList>
            <person name="Jeong J.-H."/>
            <person name="Song I."/>
            <person name="Kim S."/>
            <person name="Choi T."/>
            <person name="Kim D."/>
            <person name="Ryu S."/>
            <person name="Kim W."/>
        </authorList>
    </citation>
    <scope>NUCLEOTIDE SEQUENCE [LARGE SCALE GENOMIC DNA]</scope>
    <source>
        <tissue evidence="1">Muscle</tissue>
    </source>
</reference>
<dbReference type="OrthoDB" id="421374at2759"/>
<dbReference type="EMBL" id="VSRR010120926">
    <property type="protein sequence ID" value="MPD00010.1"/>
    <property type="molecule type" value="Genomic_DNA"/>
</dbReference>
<dbReference type="Gene3D" id="3.30.450.30">
    <property type="entry name" value="Dynein light chain 2a, cytoplasmic"/>
    <property type="match status" value="1"/>
</dbReference>
<comment type="caution">
    <text evidence="1">The sequence shown here is derived from an EMBL/GenBank/DDBJ whole genome shotgun (WGS) entry which is preliminary data.</text>
</comment>
<dbReference type="SUPFAM" id="SSF55770">
    <property type="entry name" value="Profilin (actin-binding protein)"/>
    <property type="match status" value="1"/>
</dbReference>
<organism evidence="1 2">
    <name type="scientific">Portunus trituberculatus</name>
    <name type="common">Swimming crab</name>
    <name type="synonym">Neptunus trituberculatus</name>
    <dbReference type="NCBI Taxonomy" id="210409"/>
    <lineage>
        <taxon>Eukaryota</taxon>
        <taxon>Metazoa</taxon>
        <taxon>Ecdysozoa</taxon>
        <taxon>Arthropoda</taxon>
        <taxon>Crustacea</taxon>
        <taxon>Multicrustacea</taxon>
        <taxon>Malacostraca</taxon>
        <taxon>Eumalacostraca</taxon>
        <taxon>Eucarida</taxon>
        <taxon>Decapoda</taxon>
        <taxon>Pleocyemata</taxon>
        <taxon>Brachyura</taxon>
        <taxon>Eubrachyura</taxon>
        <taxon>Portunoidea</taxon>
        <taxon>Portunidae</taxon>
        <taxon>Portuninae</taxon>
        <taxon>Portunus</taxon>
    </lineage>
</organism>
<keyword evidence="2" id="KW-1185">Reference proteome</keyword>
<accession>A0A5B7JYW9</accession>
<proteinExistence type="predicted"/>
<dbReference type="GO" id="GO:0003779">
    <property type="term" value="F:actin binding"/>
    <property type="evidence" value="ECO:0007669"/>
    <property type="project" value="InterPro"/>
</dbReference>
<dbReference type="Pfam" id="PF00235">
    <property type="entry name" value="Profilin"/>
    <property type="match status" value="1"/>
</dbReference>
<dbReference type="InterPro" id="IPR048278">
    <property type="entry name" value="PFN"/>
</dbReference>
<sequence length="77" mass="8503">MSWNSYIENLISSSHVQKAAIYGLDGSKWAASEGFEVSKEEFDAIKAGFNDTKNFSMSGNWTSHCWALPSSISYISS</sequence>
<dbReference type="InterPro" id="IPR036140">
    <property type="entry name" value="PFN_sf"/>
</dbReference>
<dbReference type="Proteomes" id="UP000324222">
    <property type="component" value="Unassembled WGS sequence"/>
</dbReference>
<dbReference type="PROSITE" id="PS00414">
    <property type="entry name" value="PROFILIN"/>
    <property type="match status" value="1"/>
</dbReference>
<gene>
    <name evidence="1" type="primary">chic_0</name>
    <name evidence="1" type="ORF">E2C01_095456</name>
</gene>
<dbReference type="InterPro" id="IPR027310">
    <property type="entry name" value="Profilin_CS"/>
</dbReference>